<dbReference type="SUPFAM" id="SSF51735">
    <property type="entry name" value="NAD(P)-binding Rossmann-fold domains"/>
    <property type="match status" value="1"/>
</dbReference>
<keyword evidence="4" id="KW-0521">NADP</keyword>
<dbReference type="FunFam" id="3.40.50.720:FF:000131">
    <property type="entry name" value="Short-chain dehydrogenase/reductase 3"/>
    <property type="match status" value="1"/>
</dbReference>
<evidence type="ECO:0000256" key="12">
    <source>
        <dbReference type="RuleBase" id="RU000363"/>
    </source>
</evidence>
<keyword evidence="14" id="KW-1185">Reference proteome</keyword>
<gene>
    <name evidence="13" type="ORF">AYO21_11336</name>
</gene>
<proteinExistence type="inferred from homology"/>
<keyword evidence="7" id="KW-0443">Lipid metabolism</keyword>
<dbReference type="GO" id="GO:0052650">
    <property type="term" value="F:all-trans-retinol dehydrogenase (NADP+) activity"/>
    <property type="evidence" value="ECO:0007669"/>
    <property type="project" value="UniProtKB-ARBA"/>
</dbReference>
<dbReference type="AlphaFoldDB" id="A0A177ER73"/>
<evidence type="ECO:0000256" key="9">
    <source>
        <dbReference type="ARBA" id="ARBA00059620"/>
    </source>
</evidence>
<reference evidence="13 14" key="1">
    <citation type="submission" date="2016-03" db="EMBL/GenBank/DDBJ databases">
        <title>Draft genome sequence of the Fonsecaea monophora CBS 269.37.</title>
        <authorList>
            <person name="Bombassaro A."/>
            <person name="Vinicius W.A."/>
            <person name="De Hoog S."/>
            <person name="Sun J."/>
            <person name="Souza E.M."/>
            <person name="Raittz R.T."/>
            <person name="Costa F."/>
            <person name="Leao A.C."/>
            <person name="Tadra-Sfeir M.Z."/>
            <person name="Baura V."/>
            <person name="Balsanelli E."/>
            <person name="Pedrosa F.O."/>
            <person name="Moreno L.F."/>
            <person name="Steffens M.B."/>
            <person name="Xi L."/>
            <person name="Bocca A.L."/>
            <person name="Felipe M.S."/>
            <person name="Teixeira M."/>
            <person name="Telles Filho F.Q."/>
            <person name="Azevedo C.M."/>
            <person name="Gomes R."/>
            <person name="Vicente V.A."/>
        </authorList>
    </citation>
    <scope>NUCLEOTIDE SEQUENCE [LARGE SCALE GENOMIC DNA]</scope>
    <source>
        <strain evidence="13 14">CBS 269.37</strain>
    </source>
</reference>
<comment type="subcellular location">
    <subcellularLocation>
        <location evidence="1">Membrane</location>
        <topology evidence="1">Multi-pass membrane protein</topology>
    </subcellularLocation>
</comment>
<evidence type="ECO:0000256" key="11">
    <source>
        <dbReference type="ARBA" id="ARBA00082544"/>
    </source>
</evidence>
<evidence type="ECO:0000313" key="13">
    <source>
        <dbReference type="EMBL" id="OAG34514.1"/>
    </source>
</evidence>
<comment type="caution">
    <text evidence="13">The sequence shown here is derived from an EMBL/GenBank/DDBJ whole genome shotgun (WGS) entry which is preliminary data.</text>
</comment>
<comment type="similarity">
    <text evidence="2 12">Belongs to the short-chain dehydrogenases/reductases (SDR) family.</text>
</comment>
<dbReference type="Gene3D" id="3.40.50.720">
    <property type="entry name" value="NAD(P)-binding Rossmann-like Domain"/>
    <property type="match status" value="1"/>
</dbReference>
<accession>A0A177ER73</accession>
<evidence type="ECO:0000313" key="14">
    <source>
        <dbReference type="Proteomes" id="UP000077002"/>
    </source>
</evidence>
<evidence type="ECO:0000256" key="8">
    <source>
        <dbReference type="ARBA" id="ARBA00023136"/>
    </source>
</evidence>
<dbReference type="PRINTS" id="PR00081">
    <property type="entry name" value="GDHRDH"/>
</dbReference>
<dbReference type="PROSITE" id="PS00061">
    <property type="entry name" value="ADH_SHORT"/>
    <property type="match status" value="1"/>
</dbReference>
<dbReference type="Proteomes" id="UP000077002">
    <property type="component" value="Unassembled WGS sequence"/>
</dbReference>
<evidence type="ECO:0000256" key="7">
    <source>
        <dbReference type="ARBA" id="ARBA00023098"/>
    </source>
</evidence>
<dbReference type="RefSeq" id="XP_022506466.1">
    <property type="nucleotide sequence ID" value="XM_022661232.1"/>
</dbReference>
<dbReference type="PANTHER" id="PTHR24322:SF736">
    <property type="entry name" value="RETINOL DEHYDROGENASE 10"/>
    <property type="match status" value="1"/>
</dbReference>
<keyword evidence="8" id="KW-0472">Membrane</keyword>
<evidence type="ECO:0000256" key="2">
    <source>
        <dbReference type="ARBA" id="ARBA00006484"/>
    </source>
</evidence>
<dbReference type="InterPro" id="IPR002347">
    <property type="entry name" value="SDR_fam"/>
</dbReference>
<evidence type="ECO:0000256" key="6">
    <source>
        <dbReference type="ARBA" id="ARBA00023002"/>
    </source>
</evidence>
<keyword evidence="3" id="KW-0812">Transmembrane</keyword>
<dbReference type="EMBL" id="LVKK01000154">
    <property type="protein sequence ID" value="OAG34514.1"/>
    <property type="molecule type" value="Genomic_DNA"/>
</dbReference>
<keyword evidence="6" id="KW-0560">Oxidoreductase</keyword>
<evidence type="ECO:0000256" key="10">
    <source>
        <dbReference type="ARBA" id="ARBA00068717"/>
    </source>
</evidence>
<dbReference type="GO" id="GO:0016020">
    <property type="term" value="C:membrane"/>
    <property type="evidence" value="ECO:0007669"/>
    <property type="project" value="UniProtKB-SubCell"/>
</dbReference>
<dbReference type="OrthoDB" id="10253736at2759"/>
<organism evidence="13 14">
    <name type="scientific">Fonsecaea monophora</name>
    <dbReference type="NCBI Taxonomy" id="254056"/>
    <lineage>
        <taxon>Eukaryota</taxon>
        <taxon>Fungi</taxon>
        <taxon>Dikarya</taxon>
        <taxon>Ascomycota</taxon>
        <taxon>Pezizomycotina</taxon>
        <taxon>Eurotiomycetes</taxon>
        <taxon>Chaetothyriomycetidae</taxon>
        <taxon>Chaetothyriales</taxon>
        <taxon>Herpotrichiellaceae</taxon>
        <taxon>Fonsecaea</taxon>
    </lineage>
</organism>
<name>A0A177ER73_9EURO</name>
<dbReference type="Pfam" id="PF00106">
    <property type="entry name" value="adh_short"/>
    <property type="match status" value="1"/>
</dbReference>
<evidence type="ECO:0000256" key="1">
    <source>
        <dbReference type="ARBA" id="ARBA00004141"/>
    </source>
</evidence>
<sequence>MSSLIDKLRIQKVLDHSESLINRLPGLLQRVLRSPVAQKGFIAWIVWRVLKSASNKYSQLKVNNFTLQKPWDPTRELVVLTGGSSGIGYCIAQDLVAIGLRVVILDIQEPLRGLPTNAYFYRVDLTSSADVKKAAGLIRKDHGQPTILVNNAGVGHGGSLLEEPEENIIQTFEVNTISHFWTVKEFLPNMILENHGHVVTVASMASFAAMAGAVDYCCSKAAALAFHEGLAQEIRHYYKAPRVRTSIIHSFWVQTPMVQELVNKGALVGKKILKPEHVSRAVVKQIRSQCSGQVVVPSTLSRASALRSYPAWLQEFFRDRTSKEFVAFGSNPDFVSLRESVSNSH</sequence>
<keyword evidence="5" id="KW-1133">Transmembrane helix</keyword>
<dbReference type="GeneID" id="34606434"/>
<evidence type="ECO:0000256" key="3">
    <source>
        <dbReference type="ARBA" id="ARBA00022692"/>
    </source>
</evidence>
<dbReference type="InterPro" id="IPR020904">
    <property type="entry name" value="Sc_DH/Rdtase_CS"/>
</dbReference>
<comment type="function">
    <text evidence="9">Catalyzes the reduction of all-trans-retinal to all-trans-retinol in the presence of NADPH.</text>
</comment>
<protein>
    <recommendedName>
        <fullName evidence="10">Short-chain dehydrogenase/reductase 3</fullName>
    </recommendedName>
    <alternativeName>
        <fullName evidence="11">Retinal short-chain dehydrogenase/reductase 1</fullName>
    </alternativeName>
</protein>
<dbReference type="PANTHER" id="PTHR24322">
    <property type="entry name" value="PKSB"/>
    <property type="match status" value="1"/>
</dbReference>
<evidence type="ECO:0000256" key="5">
    <source>
        <dbReference type="ARBA" id="ARBA00022989"/>
    </source>
</evidence>
<dbReference type="InterPro" id="IPR036291">
    <property type="entry name" value="NAD(P)-bd_dom_sf"/>
</dbReference>
<evidence type="ECO:0000256" key="4">
    <source>
        <dbReference type="ARBA" id="ARBA00022857"/>
    </source>
</evidence>
<dbReference type="PRINTS" id="PR00080">
    <property type="entry name" value="SDRFAMILY"/>
</dbReference>